<sequence length="66" mass="8316">MVRVDVFHNDVEQALRRLKKLMNREGLFRELRQRRYHEKPFEKRARLNREGVRRSKKSENKRNYDM</sequence>
<dbReference type="PROSITE" id="PS01181">
    <property type="entry name" value="RIBOSOMAL_S21"/>
    <property type="match status" value="1"/>
</dbReference>
<accession>A0A6N4RC10</accession>
<gene>
    <name evidence="5 8" type="primary">rpsU</name>
    <name evidence="8" type="ORF">DI628_02670</name>
</gene>
<dbReference type="GO" id="GO:0005840">
    <property type="term" value="C:ribosome"/>
    <property type="evidence" value="ECO:0007669"/>
    <property type="project" value="UniProtKB-KW"/>
</dbReference>
<keyword evidence="2 5" id="KW-0689">Ribosomal protein</keyword>
<evidence type="ECO:0000256" key="6">
    <source>
        <dbReference type="RuleBase" id="RU000667"/>
    </source>
</evidence>
<evidence type="ECO:0000256" key="7">
    <source>
        <dbReference type="SAM" id="MobiDB-lite"/>
    </source>
</evidence>
<dbReference type="PRINTS" id="PR00976">
    <property type="entry name" value="RIBOSOMALS21"/>
</dbReference>
<comment type="caution">
    <text evidence="8">The sequence shown here is derived from an EMBL/GenBank/DDBJ whole genome shotgun (WGS) entry which is preliminary data.</text>
</comment>
<dbReference type="Proteomes" id="UP000320948">
    <property type="component" value="Unassembled WGS sequence"/>
</dbReference>
<evidence type="ECO:0000256" key="5">
    <source>
        <dbReference type="HAMAP-Rule" id="MF_00358"/>
    </source>
</evidence>
<dbReference type="InterPro" id="IPR038380">
    <property type="entry name" value="Ribosomal_bS21_sf"/>
</dbReference>
<comment type="similarity">
    <text evidence="1 5 6">Belongs to the bacterial ribosomal protein bS21 family.</text>
</comment>
<dbReference type="PANTHER" id="PTHR21109:SF0">
    <property type="entry name" value="SMALL RIBOSOMAL SUBUNIT PROTEIN BS21M"/>
    <property type="match status" value="1"/>
</dbReference>
<organism evidence="8 9">
    <name type="scientific">Blastochloris viridis</name>
    <name type="common">Rhodopseudomonas viridis</name>
    <dbReference type="NCBI Taxonomy" id="1079"/>
    <lineage>
        <taxon>Bacteria</taxon>
        <taxon>Pseudomonadati</taxon>
        <taxon>Pseudomonadota</taxon>
        <taxon>Alphaproteobacteria</taxon>
        <taxon>Hyphomicrobiales</taxon>
        <taxon>Blastochloridaceae</taxon>
        <taxon>Blastochloris</taxon>
    </lineage>
</organism>
<protein>
    <recommendedName>
        <fullName evidence="4 5">Small ribosomal subunit protein bS21</fullName>
    </recommendedName>
</protein>
<evidence type="ECO:0000256" key="3">
    <source>
        <dbReference type="ARBA" id="ARBA00023274"/>
    </source>
</evidence>
<dbReference type="HAMAP" id="MF_00358">
    <property type="entry name" value="Ribosomal_bS21"/>
    <property type="match status" value="1"/>
</dbReference>
<evidence type="ECO:0000256" key="4">
    <source>
        <dbReference type="ARBA" id="ARBA00035135"/>
    </source>
</evidence>
<reference evidence="8 9" key="1">
    <citation type="journal article" date="2017" name="Nat. Commun.">
        <title>In situ click chemistry generation of cyclooxygenase-2 inhibitors.</title>
        <authorList>
            <person name="Bhardwaj A."/>
            <person name="Kaur J."/>
            <person name="Wuest M."/>
            <person name="Wuest F."/>
        </authorList>
    </citation>
    <scope>NUCLEOTIDE SEQUENCE [LARGE SCALE GENOMIC DNA]</scope>
    <source>
        <strain evidence="8">S2_018_000_R2_106</strain>
    </source>
</reference>
<evidence type="ECO:0000313" key="8">
    <source>
        <dbReference type="EMBL" id="TKW61545.1"/>
    </source>
</evidence>
<dbReference type="InterPro" id="IPR001911">
    <property type="entry name" value="Ribosomal_bS21"/>
</dbReference>
<dbReference type="Gene3D" id="1.20.5.1150">
    <property type="entry name" value="Ribosomal protein S8"/>
    <property type="match status" value="1"/>
</dbReference>
<name>A0A6N4RC10_BLAVI</name>
<dbReference type="GO" id="GO:1990904">
    <property type="term" value="C:ribonucleoprotein complex"/>
    <property type="evidence" value="ECO:0007669"/>
    <property type="project" value="UniProtKB-KW"/>
</dbReference>
<dbReference type="GO" id="GO:0006412">
    <property type="term" value="P:translation"/>
    <property type="evidence" value="ECO:0007669"/>
    <property type="project" value="UniProtKB-UniRule"/>
</dbReference>
<dbReference type="AlphaFoldDB" id="A0A6N4RC10"/>
<evidence type="ECO:0000256" key="2">
    <source>
        <dbReference type="ARBA" id="ARBA00022980"/>
    </source>
</evidence>
<evidence type="ECO:0000256" key="1">
    <source>
        <dbReference type="ARBA" id="ARBA00006640"/>
    </source>
</evidence>
<dbReference type="GO" id="GO:0003735">
    <property type="term" value="F:structural constituent of ribosome"/>
    <property type="evidence" value="ECO:0007669"/>
    <property type="project" value="InterPro"/>
</dbReference>
<dbReference type="Pfam" id="PF01165">
    <property type="entry name" value="Ribosomal_S21"/>
    <property type="match status" value="1"/>
</dbReference>
<evidence type="ECO:0000313" key="9">
    <source>
        <dbReference type="Proteomes" id="UP000320948"/>
    </source>
</evidence>
<dbReference type="NCBIfam" id="TIGR00030">
    <property type="entry name" value="S21p"/>
    <property type="match status" value="1"/>
</dbReference>
<dbReference type="EMBL" id="VAFM01000001">
    <property type="protein sequence ID" value="TKW61545.1"/>
    <property type="molecule type" value="Genomic_DNA"/>
</dbReference>
<dbReference type="PANTHER" id="PTHR21109">
    <property type="entry name" value="MITOCHONDRIAL 28S RIBOSOMAL PROTEIN S21"/>
    <property type="match status" value="1"/>
</dbReference>
<proteinExistence type="inferred from homology"/>
<dbReference type="InterPro" id="IPR018278">
    <property type="entry name" value="Ribosomal_bS21_CS"/>
</dbReference>
<feature type="region of interest" description="Disordered" evidence="7">
    <location>
        <begin position="42"/>
        <end position="66"/>
    </location>
</feature>
<keyword evidence="3 5" id="KW-0687">Ribonucleoprotein</keyword>